<dbReference type="GO" id="GO:0001678">
    <property type="term" value="P:intracellular glucose homeostasis"/>
    <property type="evidence" value="ECO:0007669"/>
    <property type="project" value="InterPro"/>
</dbReference>
<evidence type="ECO:0000256" key="6">
    <source>
        <dbReference type="ARBA" id="ARBA00022777"/>
    </source>
</evidence>
<evidence type="ECO:0000313" key="13">
    <source>
        <dbReference type="Proteomes" id="UP000034894"/>
    </source>
</evidence>
<proteinExistence type="inferred from homology"/>
<dbReference type="InterPro" id="IPR001312">
    <property type="entry name" value="Hexokinase"/>
</dbReference>
<keyword evidence="6" id="KW-0418">Kinase</keyword>
<comment type="catalytic activity">
    <reaction evidence="9">
        <text>D-fructose + ATP = D-fructose 6-phosphate + ADP + H(+)</text>
        <dbReference type="Rhea" id="RHEA:16125"/>
        <dbReference type="ChEBI" id="CHEBI:15378"/>
        <dbReference type="ChEBI" id="CHEBI:30616"/>
        <dbReference type="ChEBI" id="CHEBI:37721"/>
        <dbReference type="ChEBI" id="CHEBI:61527"/>
        <dbReference type="ChEBI" id="CHEBI:456216"/>
        <dbReference type="EC" id="2.7.1.1"/>
    </reaction>
    <physiologicalReaction direction="left-to-right" evidence="9">
        <dbReference type="Rhea" id="RHEA:16126"/>
    </physiologicalReaction>
</comment>
<comment type="similarity">
    <text evidence="3">Belongs to the hexokinase family.</text>
</comment>
<dbReference type="UniPathway" id="UPA00109">
    <property type="reaction ID" value="UER00180"/>
</dbReference>
<feature type="domain" description="Hexokinase C-terminal" evidence="11">
    <location>
        <begin position="199"/>
        <end position="384"/>
    </location>
</feature>
<keyword evidence="8" id="KW-0324">Glycolysis</keyword>
<evidence type="ECO:0000256" key="8">
    <source>
        <dbReference type="ARBA" id="ARBA00023152"/>
    </source>
</evidence>
<dbReference type="GO" id="GO:0006096">
    <property type="term" value="P:glycolytic process"/>
    <property type="evidence" value="ECO:0007669"/>
    <property type="project" value="UniProtKB-UniPathway"/>
</dbReference>
<dbReference type="PROSITE" id="PS51748">
    <property type="entry name" value="HEXOKINASE_2"/>
    <property type="match status" value="1"/>
</dbReference>
<dbReference type="InterPro" id="IPR022673">
    <property type="entry name" value="Hexokinase_C"/>
</dbReference>
<dbReference type="Pfam" id="PF00349">
    <property type="entry name" value="Hexokinase_1"/>
    <property type="match status" value="1"/>
</dbReference>
<keyword evidence="5" id="KW-0547">Nucleotide-binding</keyword>
<evidence type="ECO:0000313" key="12">
    <source>
        <dbReference type="EMBL" id="KKS97928.1"/>
    </source>
</evidence>
<comment type="pathway">
    <text evidence="2">Carbohydrate metabolism.</text>
</comment>
<accession>A0A0G1GGJ5</accession>
<name>A0A0G1GGJ5_9BACT</name>
<organism evidence="12 13">
    <name type="scientific">Candidatus Gottesmanbacteria bacterium GW2011_GWA2_43_14</name>
    <dbReference type="NCBI Taxonomy" id="1618443"/>
    <lineage>
        <taxon>Bacteria</taxon>
        <taxon>Candidatus Gottesmaniibacteriota</taxon>
    </lineage>
</organism>
<comment type="pathway">
    <text evidence="1">Carbohydrate degradation.</text>
</comment>
<dbReference type="SUPFAM" id="SSF53067">
    <property type="entry name" value="Actin-like ATPase domain"/>
    <property type="match status" value="2"/>
</dbReference>
<evidence type="ECO:0000259" key="10">
    <source>
        <dbReference type="Pfam" id="PF00349"/>
    </source>
</evidence>
<evidence type="ECO:0000259" key="11">
    <source>
        <dbReference type="Pfam" id="PF03727"/>
    </source>
</evidence>
<dbReference type="GO" id="GO:0004340">
    <property type="term" value="F:glucokinase activity"/>
    <property type="evidence" value="ECO:0007669"/>
    <property type="project" value="TreeGrafter"/>
</dbReference>
<gene>
    <name evidence="12" type="ORF">UV73_C0004G0070</name>
</gene>
<evidence type="ECO:0000256" key="3">
    <source>
        <dbReference type="ARBA" id="ARBA00009225"/>
    </source>
</evidence>
<dbReference type="Gene3D" id="3.30.420.40">
    <property type="match status" value="1"/>
</dbReference>
<keyword evidence="7" id="KW-0067">ATP-binding</keyword>
<evidence type="ECO:0000256" key="2">
    <source>
        <dbReference type="ARBA" id="ARBA00005007"/>
    </source>
</evidence>
<dbReference type="PANTHER" id="PTHR19443:SF16">
    <property type="entry name" value="HEXOKINASE TYPE 1-RELATED"/>
    <property type="match status" value="1"/>
</dbReference>
<dbReference type="Pfam" id="PF03727">
    <property type="entry name" value="Hexokinase_2"/>
    <property type="match status" value="1"/>
</dbReference>
<dbReference type="EMBL" id="LCFP01000004">
    <property type="protein sequence ID" value="KKS97928.1"/>
    <property type="molecule type" value="Genomic_DNA"/>
</dbReference>
<evidence type="ECO:0000256" key="9">
    <source>
        <dbReference type="ARBA" id="ARBA00047905"/>
    </source>
</evidence>
<protein>
    <recommendedName>
        <fullName evidence="14">Hexokinase</fullName>
    </recommendedName>
</protein>
<dbReference type="STRING" id="1618443.UV73_C0004G0070"/>
<evidence type="ECO:0000256" key="7">
    <source>
        <dbReference type="ARBA" id="ARBA00022840"/>
    </source>
</evidence>
<dbReference type="InterPro" id="IPR022672">
    <property type="entry name" value="Hexokinase_N"/>
</dbReference>
<dbReference type="GO" id="GO:0005524">
    <property type="term" value="F:ATP binding"/>
    <property type="evidence" value="ECO:0007669"/>
    <property type="project" value="UniProtKB-KW"/>
</dbReference>
<dbReference type="AlphaFoldDB" id="A0A0G1GGJ5"/>
<evidence type="ECO:0008006" key="14">
    <source>
        <dbReference type="Google" id="ProtNLM"/>
    </source>
</evidence>
<dbReference type="CDD" id="cd24000">
    <property type="entry name" value="ASKHA_NBD_HK"/>
    <property type="match status" value="1"/>
</dbReference>
<dbReference type="PANTHER" id="PTHR19443">
    <property type="entry name" value="HEXOKINASE"/>
    <property type="match status" value="1"/>
</dbReference>
<feature type="domain" description="Hexokinase N-terminal" evidence="10">
    <location>
        <begin position="18"/>
        <end position="193"/>
    </location>
</feature>
<sequence length="409" mass="45088">MPDPESFNGKLNKLLPLLNQNDLLKAARLFKIDLIAALSNQQSSLPTILNPVNKIYPRKGSGIAISVGGTYGYVSYFNITQKGIIRFFNRKKFDIPLMLTKKELFDLLAKELFFVAKNKTEIGPVGISFAYALQPLLHQGVLDGKLLEMSKDRNIKGLVGEMVGWEFRQFLRSKYNIKTKVSVANDAISLLIGGGGIEVAGVIGTGLNFVYWEKRSAIAPMKLNCLFGFSQNEVAVNIEASNFNKIPATTLREKVDKKSIDSGSALAEKEVSGAYLYKIFNAGKDELLGKNFPTLNSTDQLDSIRTGSYDFSGENKNSAGDAANFADRIFQRSAQIVAIELCGIFLKLKKSKGLIPVIIDGGLFWNVKNYPALVNLYVNMIMPEAIPSFTRLFGSSRRGIAILAVNQNF</sequence>
<comment type="caution">
    <text evidence="12">The sequence shown here is derived from an EMBL/GenBank/DDBJ whole genome shotgun (WGS) entry which is preliminary data.</text>
</comment>
<dbReference type="InterPro" id="IPR043129">
    <property type="entry name" value="ATPase_NBD"/>
</dbReference>
<evidence type="ECO:0000256" key="1">
    <source>
        <dbReference type="ARBA" id="ARBA00004921"/>
    </source>
</evidence>
<reference evidence="12 13" key="1">
    <citation type="journal article" date="2015" name="Nature">
        <title>rRNA introns, odd ribosomes, and small enigmatic genomes across a large radiation of phyla.</title>
        <authorList>
            <person name="Brown C.T."/>
            <person name="Hug L.A."/>
            <person name="Thomas B.C."/>
            <person name="Sharon I."/>
            <person name="Castelle C.J."/>
            <person name="Singh A."/>
            <person name="Wilkins M.J."/>
            <person name="Williams K.H."/>
            <person name="Banfield J.F."/>
        </authorList>
    </citation>
    <scope>NUCLEOTIDE SEQUENCE [LARGE SCALE GENOMIC DNA]</scope>
</reference>
<keyword evidence="4" id="KW-0808">Transferase</keyword>
<evidence type="ECO:0000256" key="4">
    <source>
        <dbReference type="ARBA" id="ARBA00022679"/>
    </source>
</evidence>
<dbReference type="GO" id="GO:0005536">
    <property type="term" value="F:D-glucose binding"/>
    <property type="evidence" value="ECO:0007669"/>
    <property type="project" value="InterPro"/>
</dbReference>
<evidence type="ECO:0000256" key="5">
    <source>
        <dbReference type="ARBA" id="ARBA00022741"/>
    </source>
</evidence>
<dbReference type="GO" id="GO:0008865">
    <property type="term" value="F:fructokinase activity"/>
    <property type="evidence" value="ECO:0007669"/>
    <property type="project" value="TreeGrafter"/>
</dbReference>
<dbReference type="GO" id="GO:0006006">
    <property type="term" value="P:glucose metabolic process"/>
    <property type="evidence" value="ECO:0007669"/>
    <property type="project" value="TreeGrafter"/>
</dbReference>
<dbReference type="Gene3D" id="3.40.367.20">
    <property type="match status" value="2"/>
</dbReference>
<dbReference type="Proteomes" id="UP000034894">
    <property type="component" value="Unassembled WGS sequence"/>
</dbReference>